<dbReference type="NCBIfam" id="NF003549">
    <property type="entry name" value="PRK05205.1-5"/>
    <property type="match status" value="1"/>
</dbReference>
<name>A0ABV8WYH1_9BACI</name>
<dbReference type="InterPro" id="IPR023050">
    <property type="entry name" value="PyrR"/>
</dbReference>
<evidence type="ECO:0000256" key="6">
    <source>
        <dbReference type="HAMAP-Rule" id="MF_01219"/>
    </source>
</evidence>
<sequence>MNKKANVLDTNAMKRALTRIAHEILERNKGVDGLMLVGIKTRGVPIAYRLRERIKEIEGVDVPLGELDITLYRDDLTHVDGEAQEPQLNDANLKEHVTGKNIVLVDDVLYTGRTVRAAMDAIMDHGRPSQVQLAVLVDRGHRELPIRADFIGKNIPTSQNEIITVELAEIDNIDSVSIYEKEE</sequence>
<keyword evidence="6 8" id="KW-0808">Transferase</keyword>
<dbReference type="InterPro" id="IPR000836">
    <property type="entry name" value="PRTase_dom"/>
</dbReference>
<comment type="function">
    <text evidence="6">Regulates transcriptional attenuation of the pyrimidine nucleotide (pyr) operon by binding in a uridine-dependent manner to specific sites on pyr mRNA. This disrupts an antiterminator hairpin in the RNA and favors formation of a downstream transcription terminator, leading to a reduced expression of downstream genes.</text>
</comment>
<keyword evidence="9" id="KW-1185">Reference proteome</keyword>
<dbReference type="PANTHER" id="PTHR11608:SF0">
    <property type="entry name" value="BIFUNCTIONAL PROTEIN PYRR"/>
    <property type="match status" value="1"/>
</dbReference>
<comment type="similarity">
    <text evidence="1 6">Belongs to the purine/pyrimidine phosphoribosyltransferase family. PyrR subfamily.</text>
</comment>
<dbReference type="RefSeq" id="WP_390253502.1">
    <property type="nucleotide sequence ID" value="NZ_JBHSDT010000008.1"/>
</dbReference>
<dbReference type="Pfam" id="PF00156">
    <property type="entry name" value="Pribosyltran"/>
    <property type="match status" value="1"/>
</dbReference>
<feature type="short sequence motif" description="PRPP-binding" evidence="6">
    <location>
        <begin position="102"/>
        <end position="114"/>
    </location>
</feature>
<gene>
    <name evidence="6 8" type="primary">pyrR</name>
    <name evidence="8" type="ORF">ACFOY7_16385</name>
</gene>
<dbReference type="InterPro" id="IPR050137">
    <property type="entry name" value="PyrR_bifunctional"/>
</dbReference>
<keyword evidence="6" id="KW-0694">RNA-binding</keyword>
<evidence type="ECO:0000256" key="5">
    <source>
        <dbReference type="ARBA" id="ARBA00023163"/>
    </source>
</evidence>
<comment type="catalytic activity">
    <reaction evidence="6">
        <text>UMP + diphosphate = 5-phospho-alpha-D-ribose 1-diphosphate + uracil</text>
        <dbReference type="Rhea" id="RHEA:13017"/>
        <dbReference type="ChEBI" id="CHEBI:17568"/>
        <dbReference type="ChEBI" id="CHEBI:33019"/>
        <dbReference type="ChEBI" id="CHEBI:57865"/>
        <dbReference type="ChEBI" id="CHEBI:58017"/>
        <dbReference type="EC" id="2.4.2.9"/>
    </reaction>
</comment>
<keyword evidence="4 6" id="KW-0805">Transcription regulation</keyword>
<dbReference type="InterPro" id="IPR029057">
    <property type="entry name" value="PRTase-like"/>
</dbReference>
<reference evidence="9" key="1">
    <citation type="journal article" date="2019" name="Int. J. Syst. Evol. Microbiol.">
        <title>The Global Catalogue of Microorganisms (GCM) 10K type strain sequencing project: providing services to taxonomists for standard genome sequencing and annotation.</title>
        <authorList>
            <consortium name="The Broad Institute Genomics Platform"/>
            <consortium name="The Broad Institute Genome Sequencing Center for Infectious Disease"/>
            <person name="Wu L."/>
            <person name="Ma J."/>
        </authorList>
    </citation>
    <scope>NUCLEOTIDE SEQUENCE [LARGE SCALE GENOMIC DNA]</scope>
    <source>
        <strain evidence="9">CCUG 37865</strain>
    </source>
</reference>
<protein>
    <recommendedName>
        <fullName evidence="6">Bifunctional protein PyrR</fullName>
    </recommendedName>
    <domain>
        <recommendedName>
            <fullName evidence="6">Pyrimidine operon regulatory protein</fullName>
        </recommendedName>
    </domain>
    <domain>
        <recommendedName>
            <fullName evidence="6">Uracil phosphoribosyltransferase</fullName>
            <shortName evidence="6">UPRTase</shortName>
            <ecNumber evidence="6">2.4.2.9</ecNumber>
        </recommendedName>
    </domain>
</protein>
<organism evidence="8 9">
    <name type="scientific">Gracilibacillus xinjiangensis</name>
    <dbReference type="NCBI Taxonomy" id="1193282"/>
    <lineage>
        <taxon>Bacteria</taxon>
        <taxon>Bacillati</taxon>
        <taxon>Bacillota</taxon>
        <taxon>Bacilli</taxon>
        <taxon>Bacillales</taxon>
        <taxon>Bacillaceae</taxon>
        <taxon>Gracilibacillus</taxon>
    </lineage>
</organism>
<dbReference type="SUPFAM" id="SSF53271">
    <property type="entry name" value="PRTase-like"/>
    <property type="match status" value="1"/>
</dbReference>
<dbReference type="HAMAP" id="MF_01219">
    <property type="entry name" value="PyrR"/>
    <property type="match status" value="1"/>
</dbReference>
<comment type="caution">
    <text evidence="8">The sequence shown here is derived from an EMBL/GenBank/DDBJ whole genome shotgun (WGS) entry which is preliminary data.</text>
</comment>
<dbReference type="EC" id="2.4.2.9" evidence="6"/>
<keyword evidence="3 6" id="KW-0328">Glycosyltransferase</keyword>
<evidence type="ECO:0000256" key="1">
    <source>
        <dbReference type="ARBA" id="ARBA00005565"/>
    </source>
</evidence>
<dbReference type="EMBL" id="JBHSDT010000008">
    <property type="protein sequence ID" value="MFC4404647.1"/>
    <property type="molecule type" value="Genomic_DNA"/>
</dbReference>
<evidence type="ECO:0000313" key="8">
    <source>
        <dbReference type="EMBL" id="MFC4404647.1"/>
    </source>
</evidence>
<keyword evidence="5 6" id="KW-0804">Transcription</keyword>
<dbReference type="NCBIfam" id="NF003548">
    <property type="entry name" value="PRK05205.1-4"/>
    <property type="match status" value="1"/>
</dbReference>
<evidence type="ECO:0000313" key="9">
    <source>
        <dbReference type="Proteomes" id="UP001595882"/>
    </source>
</evidence>
<evidence type="ECO:0000259" key="7">
    <source>
        <dbReference type="Pfam" id="PF00156"/>
    </source>
</evidence>
<comment type="function">
    <text evidence="6">Also displays a weak uracil phosphoribosyltransferase activity which is not physiologically significant.</text>
</comment>
<comment type="subunit">
    <text evidence="6">Homodimer and homohexamer; in equilibrium.</text>
</comment>
<dbReference type="Gene3D" id="3.40.50.2020">
    <property type="match status" value="1"/>
</dbReference>
<dbReference type="Proteomes" id="UP001595882">
    <property type="component" value="Unassembled WGS sequence"/>
</dbReference>
<dbReference type="GO" id="GO:0004845">
    <property type="term" value="F:uracil phosphoribosyltransferase activity"/>
    <property type="evidence" value="ECO:0007669"/>
    <property type="project" value="UniProtKB-EC"/>
</dbReference>
<proteinExistence type="inferred from homology"/>
<evidence type="ECO:0000256" key="3">
    <source>
        <dbReference type="ARBA" id="ARBA00022676"/>
    </source>
</evidence>
<accession>A0ABV8WYH1</accession>
<evidence type="ECO:0000256" key="4">
    <source>
        <dbReference type="ARBA" id="ARBA00023015"/>
    </source>
</evidence>
<dbReference type="CDD" id="cd06223">
    <property type="entry name" value="PRTases_typeI"/>
    <property type="match status" value="1"/>
</dbReference>
<dbReference type="PANTHER" id="PTHR11608">
    <property type="entry name" value="BIFUNCTIONAL PROTEIN PYRR"/>
    <property type="match status" value="1"/>
</dbReference>
<feature type="domain" description="Phosphoribosyltransferase" evidence="7">
    <location>
        <begin position="6"/>
        <end position="167"/>
    </location>
</feature>
<evidence type="ECO:0000256" key="2">
    <source>
        <dbReference type="ARBA" id="ARBA00022472"/>
    </source>
</evidence>
<keyword evidence="2 6" id="KW-0806">Transcription termination</keyword>